<gene>
    <name evidence="7" type="primary">LOC100564832</name>
</gene>
<dbReference type="Proteomes" id="UP000001646">
    <property type="component" value="Chromosome 1"/>
</dbReference>
<reference evidence="7" key="2">
    <citation type="submission" date="2025-08" db="UniProtKB">
        <authorList>
            <consortium name="Ensembl"/>
        </authorList>
    </citation>
    <scope>IDENTIFICATION</scope>
</reference>
<comment type="similarity">
    <text evidence="2 5">Belongs to the sulfotransferase 1 family.</text>
</comment>
<evidence type="ECO:0000313" key="8">
    <source>
        <dbReference type="Proteomes" id="UP000001646"/>
    </source>
</evidence>
<evidence type="ECO:0000256" key="2">
    <source>
        <dbReference type="ARBA" id="ARBA00005771"/>
    </source>
</evidence>
<evidence type="ECO:0000256" key="3">
    <source>
        <dbReference type="ARBA" id="ARBA00022490"/>
    </source>
</evidence>
<reference evidence="7" key="3">
    <citation type="submission" date="2025-09" db="UniProtKB">
        <authorList>
            <consortium name="Ensembl"/>
        </authorList>
    </citation>
    <scope>IDENTIFICATION</scope>
</reference>
<name>A0A803T4S2_ANOCA</name>
<dbReference type="EC" id="2.8.2.-" evidence="5"/>
<dbReference type="InterPro" id="IPR027417">
    <property type="entry name" value="P-loop_NTPase"/>
</dbReference>
<dbReference type="GO" id="GO:0008146">
    <property type="term" value="F:sulfotransferase activity"/>
    <property type="evidence" value="ECO:0007669"/>
    <property type="project" value="InterPro"/>
</dbReference>
<evidence type="ECO:0000313" key="7">
    <source>
        <dbReference type="Ensembl" id="ENSACAP00000030212.1"/>
    </source>
</evidence>
<keyword evidence="8" id="KW-1185">Reference proteome</keyword>
<keyword evidence="4 5" id="KW-0808">Transferase</keyword>
<feature type="domain" description="Sulfotransferase" evidence="6">
    <location>
        <begin position="36"/>
        <end position="280"/>
    </location>
</feature>
<dbReference type="GeneTree" id="ENSGT00940000156772"/>
<evidence type="ECO:0000256" key="1">
    <source>
        <dbReference type="ARBA" id="ARBA00004496"/>
    </source>
</evidence>
<dbReference type="PANTHER" id="PTHR11783">
    <property type="entry name" value="SULFOTRANSFERASE SULT"/>
    <property type="match status" value="1"/>
</dbReference>
<accession>A0A803T4S2</accession>
<dbReference type="InterPro" id="IPR000863">
    <property type="entry name" value="Sulfotransferase_dom"/>
</dbReference>
<comment type="subcellular location">
    <subcellularLocation>
        <location evidence="1">Cytoplasm</location>
    </subcellularLocation>
</comment>
<dbReference type="KEGG" id="acs:100555644"/>
<dbReference type="Bgee" id="ENSACAG00000013906">
    <property type="expression patterns" value="Expressed in skeletal muscle tissue and 9 other cell types or tissues"/>
</dbReference>
<dbReference type="OrthoDB" id="205623at2759"/>
<evidence type="ECO:0000259" key="6">
    <source>
        <dbReference type="Pfam" id="PF00685"/>
    </source>
</evidence>
<evidence type="ECO:0000256" key="5">
    <source>
        <dbReference type="RuleBase" id="RU361155"/>
    </source>
</evidence>
<dbReference type="Ensembl" id="ENSACAT00000047947.1">
    <property type="protein sequence ID" value="ENSACAP00000030212.1"/>
    <property type="gene ID" value="ENSACAG00000013906.4"/>
</dbReference>
<reference evidence="7 8" key="1">
    <citation type="submission" date="2009-12" db="EMBL/GenBank/DDBJ databases">
        <title>The Genome Sequence of Anolis carolinensis (Green Anole Lizard).</title>
        <authorList>
            <consortium name="The Genome Sequencing Platform"/>
            <person name="Di Palma F."/>
            <person name="Alfoldi J."/>
            <person name="Heiman D."/>
            <person name="Young S."/>
            <person name="Grabherr M."/>
            <person name="Johnson J."/>
            <person name="Lander E.S."/>
            <person name="Lindblad-Toh K."/>
        </authorList>
    </citation>
    <scope>NUCLEOTIDE SEQUENCE [LARGE SCALE GENOMIC DNA]</scope>
    <source>
        <strain evidence="7 8">JBL SC #1</strain>
    </source>
</reference>
<keyword evidence="3" id="KW-0963">Cytoplasm</keyword>
<protein>
    <recommendedName>
        <fullName evidence="5">Sulfotransferase</fullName>
        <ecNumber evidence="5">2.8.2.-</ecNumber>
    </recommendedName>
</protein>
<organism evidence="7 8">
    <name type="scientific">Anolis carolinensis</name>
    <name type="common">Green anole</name>
    <name type="synonym">American chameleon</name>
    <dbReference type="NCBI Taxonomy" id="28377"/>
    <lineage>
        <taxon>Eukaryota</taxon>
        <taxon>Metazoa</taxon>
        <taxon>Chordata</taxon>
        <taxon>Craniata</taxon>
        <taxon>Vertebrata</taxon>
        <taxon>Euteleostomi</taxon>
        <taxon>Lepidosauria</taxon>
        <taxon>Squamata</taxon>
        <taxon>Bifurcata</taxon>
        <taxon>Unidentata</taxon>
        <taxon>Episquamata</taxon>
        <taxon>Toxicofera</taxon>
        <taxon>Iguania</taxon>
        <taxon>Dactyloidae</taxon>
        <taxon>Anolis</taxon>
    </lineage>
</organism>
<dbReference type="FunFam" id="3.40.50.300:FF:000433">
    <property type="entry name" value="Estrogen sulfotransferase"/>
    <property type="match status" value="1"/>
</dbReference>
<dbReference type="Pfam" id="PF00685">
    <property type="entry name" value="Sulfotransfer_1"/>
    <property type="match status" value="1"/>
</dbReference>
<dbReference type="SUPFAM" id="SSF52540">
    <property type="entry name" value="P-loop containing nucleoside triphosphate hydrolases"/>
    <property type="match status" value="1"/>
</dbReference>
<dbReference type="Gene3D" id="3.40.50.300">
    <property type="entry name" value="P-loop containing nucleotide triphosphate hydrolases"/>
    <property type="match status" value="1"/>
</dbReference>
<proteinExistence type="inferred from homology"/>
<sequence length="292" mass="34457">MEPSEKYLFKHKGSYFVQSLATPEYIDSLRDFEIRDSDVFIISYPKSGTMWTQHILSMIYHEGHRNGTESMDLLDRAPWLEYKIRNMDFASRPSPRLFTTHMHHQFVPKGLSNGKNKIIYVMRNPKDVLVSFYHYSKVSVQLEEVRDFDTFMERFLAGKMLGDLWLDHVEGWLAQKDNFNILFLTYEEMKKDLRSSILKICNFLGKSLNENLVDDIIAKASFDKMRADPRTNAENLPSDMLDHSKGRFLRKGTIGDWKNTMTVAQSERFDSVFKERMEKLPFKFCWDIKDEL</sequence>
<dbReference type="GO" id="GO:0005737">
    <property type="term" value="C:cytoplasm"/>
    <property type="evidence" value="ECO:0007669"/>
    <property type="project" value="UniProtKB-SubCell"/>
</dbReference>
<dbReference type="AlphaFoldDB" id="A0A803T4S2"/>
<evidence type="ECO:0000256" key="4">
    <source>
        <dbReference type="ARBA" id="ARBA00022679"/>
    </source>
</evidence>